<proteinExistence type="predicted"/>
<dbReference type="STRING" id="416016.SAMN05443547_2733"/>
<evidence type="ECO:0000259" key="1">
    <source>
        <dbReference type="Pfam" id="PF13676"/>
    </source>
</evidence>
<dbReference type="AlphaFoldDB" id="A0A1M7ZZP7"/>
<dbReference type="Proteomes" id="UP000184611">
    <property type="component" value="Unassembled WGS sequence"/>
</dbReference>
<sequence length="343" mass="39278">MKIFISHSSANKDYGNALVELLRGIGITEDEIVFTSNTAYGIPIGQNIFNWLKSQITEKPFVIYLLSKEYYSSIACLNEMGAAWVIENEHAMLFTPNFDLSSKEFREGAIDPREIGFYINDEERLFSFIQHLEAYFNISKKSVIINQKVKKYLSEIESIVSESSRTIIPLKLPTTDNPKEVEAKTPVINENNIEKTIGELQREIEKNDDLYSKFLNDILSGKLKAEELILIHYLNDTGRGKLMVGWQEHIEVNNIKDWEDIKEIDNILSNKYESAVRKIGLRGFTEVSAVTSGGNAKEVKLKTEIESNIIDLPKEILDLITSYLKNIPAKPKKDFWKDEELPF</sequence>
<dbReference type="EMBL" id="FRYK01000008">
    <property type="protein sequence ID" value="SHO74341.1"/>
    <property type="molecule type" value="Genomic_DNA"/>
</dbReference>
<protein>
    <submittedName>
        <fullName evidence="2">TIR domain-containing protein</fullName>
    </submittedName>
</protein>
<dbReference type="Gene3D" id="3.40.50.10140">
    <property type="entry name" value="Toll/interleukin-1 receptor homology (TIR) domain"/>
    <property type="match status" value="1"/>
</dbReference>
<gene>
    <name evidence="2" type="ORF">SAMN05443547_2733</name>
</gene>
<evidence type="ECO:0000313" key="2">
    <source>
        <dbReference type="EMBL" id="SHO74341.1"/>
    </source>
</evidence>
<dbReference type="SUPFAM" id="SSF52200">
    <property type="entry name" value="Toll/Interleukin receptor TIR domain"/>
    <property type="match status" value="1"/>
</dbReference>
<organism evidence="2 3">
    <name type="scientific">Flavobacterium cucumis</name>
    <dbReference type="NCBI Taxonomy" id="416016"/>
    <lineage>
        <taxon>Bacteria</taxon>
        <taxon>Pseudomonadati</taxon>
        <taxon>Bacteroidota</taxon>
        <taxon>Flavobacteriia</taxon>
        <taxon>Flavobacteriales</taxon>
        <taxon>Flavobacteriaceae</taxon>
        <taxon>Flavobacterium</taxon>
    </lineage>
</organism>
<dbReference type="OrthoDB" id="4772211at2"/>
<accession>A0A1M7ZZP7</accession>
<evidence type="ECO:0000313" key="3">
    <source>
        <dbReference type="Proteomes" id="UP000184611"/>
    </source>
</evidence>
<dbReference type="InterPro" id="IPR035897">
    <property type="entry name" value="Toll_tir_struct_dom_sf"/>
</dbReference>
<feature type="domain" description="TIR" evidence="1">
    <location>
        <begin position="3"/>
        <end position="85"/>
    </location>
</feature>
<reference evidence="3" key="1">
    <citation type="submission" date="2016-12" db="EMBL/GenBank/DDBJ databases">
        <authorList>
            <person name="Varghese N."/>
            <person name="Submissions S."/>
        </authorList>
    </citation>
    <scope>NUCLEOTIDE SEQUENCE [LARGE SCALE GENOMIC DNA]</scope>
    <source>
        <strain evidence="3">DSM 18830</strain>
    </source>
</reference>
<dbReference type="RefSeq" id="WP_073585366.1">
    <property type="nucleotide sequence ID" value="NZ_CBCSEA010000025.1"/>
</dbReference>
<dbReference type="GO" id="GO:0007165">
    <property type="term" value="P:signal transduction"/>
    <property type="evidence" value="ECO:0007669"/>
    <property type="project" value="InterPro"/>
</dbReference>
<dbReference type="Pfam" id="PF13676">
    <property type="entry name" value="TIR_2"/>
    <property type="match status" value="1"/>
</dbReference>
<keyword evidence="3" id="KW-1185">Reference proteome</keyword>
<name>A0A1M7ZZP7_9FLAO</name>
<dbReference type="InterPro" id="IPR000157">
    <property type="entry name" value="TIR_dom"/>
</dbReference>